<sequence>MEGGLTVVTVYSMLRASPGEPYPGERKTGLRRSRRLESEPGAVCGEENWGRVSVALADGWSQIRASVGADVDSSIVLSGRANQEVRRLSLSMMDTS</sequence>
<dbReference type="AlphaFoldDB" id="A0ABD1YWE7"/>
<evidence type="ECO:0000313" key="2">
    <source>
        <dbReference type="EMBL" id="KAL2635023.1"/>
    </source>
</evidence>
<dbReference type="Proteomes" id="UP001605036">
    <property type="component" value="Unassembled WGS sequence"/>
</dbReference>
<evidence type="ECO:0000256" key="1">
    <source>
        <dbReference type="SAM" id="MobiDB-lite"/>
    </source>
</evidence>
<comment type="caution">
    <text evidence="2">The sequence shown here is derived from an EMBL/GenBank/DDBJ whole genome shotgun (WGS) entry which is preliminary data.</text>
</comment>
<dbReference type="EMBL" id="JBHFFA010000003">
    <property type="protein sequence ID" value="KAL2635023.1"/>
    <property type="molecule type" value="Genomic_DNA"/>
</dbReference>
<protein>
    <submittedName>
        <fullName evidence="2">Uncharacterized protein</fullName>
    </submittedName>
</protein>
<proteinExistence type="predicted"/>
<accession>A0ABD1YWE7</accession>
<organism evidence="2 3">
    <name type="scientific">Riccia fluitans</name>
    <dbReference type="NCBI Taxonomy" id="41844"/>
    <lineage>
        <taxon>Eukaryota</taxon>
        <taxon>Viridiplantae</taxon>
        <taxon>Streptophyta</taxon>
        <taxon>Embryophyta</taxon>
        <taxon>Marchantiophyta</taxon>
        <taxon>Marchantiopsida</taxon>
        <taxon>Marchantiidae</taxon>
        <taxon>Marchantiales</taxon>
        <taxon>Ricciaceae</taxon>
        <taxon>Riccia</taxon>
    </lineage>
</organism>
<feature type="region of interest" description="Disordered" evidence="1">
    <location>
        <begin position="17"/>
        <end position="39"/>
    </location>
</feature>
<reference evidence="2 3" key="1">
    <citation type="submission" date="2024-09" db="EMBL/GenBank/DDBJ databases">
        <title>Chromosome-scale assembly of Riccia fluitans.</title>
        <authorList>
            <person name="Paukszto L."/>
            <person name="Sawicki J."/>
            <person name="Karawczyk K."/>
            <person name="Piernik-Szablinska J."/>
            <person name="Szczecinska M."/>
            <person name="Mazdziarz M."/>
        </authorList>
    </citation>
    <scope>NUCLEOTIDE SEQUENCE [LARGE SCALE GENOMIC DNA]</scope>
    <source>
        <strain evidence="2">Rf_01</strain>
        <tissue evidence="2">Aerial parts of the thallus</tissue>
    </source>
</reference>
<evidence type="ECO:0000313" key="3">
    <source>
        <dbReference type="Proteomes" id="UP001605036"/>
    </source>
</evidence>
<gene>
    <name evidence="2" type="ORF">R1flu_006502</name>
</gene>
<keyword evidence="3" id="KW-1185">Reference proteome</keyword>
<name>A0ABD1YWE7_9MARC</name>